<evidence type="ECO:0000313" key="2">
    <source>
        <dbReference type="Proteomes" id="UP000198862"/>
    </source>
</evidence>
<sequence length="162" mass="18664">MKKSEFKEVINASVEKVWKVLFSQYGDIHIHNPTMTASNYIGHATKGELNSARHCMFDEKLYVVEKITEVNEMKSFKVEVYAHNLPFLQDMSAIYELSSIDINKTEVKMTSLVSTSPRFMIYLMKGQLGKGLVKHLFGLKYLLETGETVNMDNYSKVFKSYQ</sequence>
<dbReference type="SUPFAM" id="SSF55961">
    <property type="entry name" value="Bet v1-like"/>
    <property type="match status" value="1"/>
</dbReference>
<dbReference type="Gene3D" id="3.30.530.20">
    <property type="match status" value="1"/>
</dbReference>
<dbReference type="OrthoDB" id="1462188at2"/>
<evidence type="ECO:0008006" key="3">
    <source>
        <dbReference type="Google" id="ProtNLM"/>
    </source>
</evidence>
<dbReference type="STRING" id="1123010.SAMN02745724_02223"/>
<evidence type="ECO:0000313" key="1">
    <source>
        <dbReference type="EMBL" id="SFC66074.1"/>
    </source>
</evidence>
<dbReference type="Proteomes" id="UP000198862">
    <property type="component" value="Unassembled WGS sequence"/>
</dbReference>
<dbReference type="RefSeq" id="WP_091983637.1">
    <property type="nucleotide sequence ID" value="NZ_FOLO01000014.1"/>
</dbReference>
<organism evidence="1 2">
    <name type="scientific">Pseudoalteromonas denitrificans DSM 6059</name>
    <dbReference type="NCBI Taxonomy" id="1123010"/>
    <lineage>
        <taxon>Bacteria</taxon>
        <taxon>Pseudomonadati</taxon>
        <taxon>Pseudomonadota</taxon>
        <taxon>Gammaproteobacteria</taxon>
        <taxon>Alteromonadales</taxon>
        <taxon>Pseudoalteromonadaceae</taxon>
        <taxon>Pseudoalteromonas</taxon>
    </lineage>
</organism>
<gene>
    <name evidence="1" type="ORF">SAMN02745724_02223</name>
</gene>
<protein>
    <recommendedName>
        <fullName evidence="3">Polyketide cyclase / dehydrase and lipid transport</fullName>
    </recommendedName>
</protein>
<dbReference type="AlphaFoldDB" id="A0A1I1KZ80"/>
<reference evidence="1 2" key="1">
    <citation type="submission" date="2016-10" db="EMBL/GenBank/DDBJ databases">
        <authorList>
            <person name="de Groot N.N."/>
        </authorList>
    </citation>
    <scope>NUCLEOTIDE SEQUENCE [LARGE SCALE GENOMIC DNA]</scope>
    <source>
        <strain evidence="1 2">DSM 6059</strain>
    </source>
</reference>
<proteinExistence type="predicted"/>
<keyword evidence="2" id="KW-1185">Reference proteome</keyword>
<name>A0A1I1KZ80_9GAMM</name>
<dbReference type="InterPro" id="IPR023393">
    <property type="entry name" value="START-like_dom_sf"/>
</dbReference>
<dbReference type="EMBL" id="FOLO01000014">
    <property type="protein sequence ID" value="SFC66074.1"/>
    <property type="molecule type" value="Genomic_DNA"/>
</dbReference>
<accession>A0A1I1KZ80</accession>